<keyword evidence="10" id="KW-1185">Reference proteome</keyword>
<comment type="caution">
    <text evidence="9">The sequence shown here is derived from an EMBL/GenBank/DDBJ whole genome shotgun (WGS) entry which is preliminary data.</text>
</comment>
<dbReference type="PROSITE" id="PS51704">
    <property type="entry name" value="GP_PDE"/>
    <property type="match status" value="1"/>
</dbReference>
<sequence>MHSVCRLLALAGLAAGLLAAALPAAASDTQPDAPEHWSTKHPINVQVGPRPYYLIDKLDRGPLKRKLERCENQEVRKTNFSIAHRGAPLQFPEHTEESYRAAARMGAGIVECDVTFTKDGELVCRHSQCDLHTTTNILETELAGTCEQGFQPAEFDADGNRTRAASAKCCTSGLTLAEFKSLKGKMDGANSSATTVEEYLGGTADFRTDLYSTGGTLLSHKESIKLFKQLGVSMTPELKGVDSAVGFGDSGFTQKSYAARMIRDYIDAGISPRKVWPQSFDIGDVYYWIKKFPDYGKRAVFLDGDGTATTGTFPPAVADFRALRKKGVNIVAPSIPYLLTLDSQDNMIASDYARNARKARMKVISWSMERSGRIVEDVIEGSPGYYSTVLDGLKNDGDIIRSIDVLARDAGVIGLFSDWPGTVSYYASCMGLK</sequence>
<accession>A0AAW9RGV8</accession>
<dbReference type="RefSeq" id="WP_340330619.1">
    <property type="nucleotide sequence ID" value="NZ_JAZHOF010000006.1"/>
</dbReference>
<dbReference type="EMBL" id="JAZHOF010000006">
    <property type="protein sequence ID" value="MEJ8572924.1"/>
    <property type="molecule type" value="Genomic_DNA"/>
</dbReference>
<evidence type="ECO:0000256" key="3">
    <source>
        <dbReference type="ARBA" id="ARBA00022729"/>
    </source>
</evidence>
<feature type="chain" id="PRO_5043891920" description="glycerophosphodiester phosphodiesterase" evidence="7">
    <location>
        <begin position="27"/>
        <end position="433"/>
    </location>
</feature>
<feature type="signal peptide" evidence="7">
    <location>
        <begin position="1"/>
        <end position="26"/>
    </location>
</feature>
<comment type="catalytic activity">
    <reaction evidence="6">
        <text>a sn-glycero-3-phosphodiester + H2O = an alcohol + sn-glycerol 3-phosphate + H(+)</text>
        <dbReference type="Rhea" id="RHEA:12969"/>
        <dbReference type="ChEBI" id="CHEBI:15377"/>
        <dbReference type="ChEBI" id="CHEBI:15378"/>
        <dbReference type="ChEBI" id="CHEBI:30879"/>
        <dbReference type="ChEBI" id="CHEBI:57597"/>
        <dbReference type="ChEBI" id="CHEBI:83408"/>
        <dbReference type="EC" id="3.1.4.46"/>
    </reaction>
</comment>
<evidence type="ECO:0000256" key="1">
    <source>
        <dbReference type="ARBA" id="ARBA00007277"/>
    </source>
</evidence>
<dbReference type="InterPro" id="IPR017946">
    <property type="entry name" value="PLC-like_Pdiesterase_TIM-brl"/>
</dbReference>
<evidence type="ECO:0000259" key="8">
    <source>
        <dbReference type="PROSITE" id="PS51704"/>
    </source>
</evidence>
<keyword evidence="3 7" id="KW-0732">Signal</keyword>
<evidence type="ECO:0000256" key="4">
    <source>
        <dbReference type="ARBA" id="ARBA00022798"/>
    </source>
</evidence>
<proteinExistence type="inferred from homology"/>
<organism evidence="9 10">
    <name type="scientific">Microbaculum marinum</name>
    <dbReference type="NCBI Taxonomy" id="1764581"/>
    <lineage>
        <taxon>Bacteria</taxon>
        <taxon>Pseudomonadati</taxon>
        <taxon>Pseudomonadota</taxon>
        <taxon>Alphaproteobacteria</taxon>
        <taxon>Hyphomicrobiales</taxon>
        <taxon>Tepidamorphaceae</taxon>
        <taxon>Microbaculum</taxon>
    </lineage>
</organism>
<dbReference type="PANTHER" id="PTHR43620:SF7">
    <property type="entry name" value="GLYCEROPHOSPHODIESTER PHOSPHODIESTERASE GDPD5-RELATED"/>
    <property type="match status" value="1"/>
</dbReference>
<evidence type="ECO:0000256" key="2">
    <source>
        <dbReference type="ARBA" id="ARBA00012247"/>
    </source>
</evidence>
<dbReference type="GO" id="GO:0008889">
    <property type="term" value="F:glycerophosphodiester phosphodiesterase activity"/>
    <property type="evidence" value="ECO:0007669"/>
    <property type="project" value="UniProtKB-EC"/>
</dbReference>
<reference evidence="9 10" key="1">
    <citation type="submission" date="2024-02" db="EMBL/GenBank/DDBJ databases">
        <title>Genome analysis and characterization of Microbaculum marinisediminis sp. nov., isolated from marine sediment.</title>
        <authorList>
            <person name="Du Z.-J."/>
            <person name="Ye Y.-Q."/>
            <person name="Zhang Z.-R."/>
            <person name="Yuan S.-M."/>
            <person name="Zhang X.-Y."/>
        </authorList>
    </citation>
    <scope>NUCLEOTIDE SEQUENCE [LARGE SCALE GENOMIC DNA]</scope>
    <source>
        <strain evidence="9 10">SDUM1044001</strain>
    </source>
</reference>
<evidence type="ECO:0000256" key="6">
    <source>
        <dbReference type="ARBA" id="ARBA00047512"/>
    </source>
</evidence>
<dbReference type="AlphaFoldDB" id="A0AAW9RGV8"/>
<feature type="domain" description="GP-PDE" evidence="8">
    <location>
        <begin position="79"/>
        <end position="405"/>
    </location>
</feature>
<protein>
    <recommendedName>
        <fullName evidence="2">glycerophosphodiester phosphodiesterase</fullName>
        <ecNumber evidence="2">3.1.4.46</ecNumber>
    </recommendedName>
</protein>
<evidence type="ECO:0000313" key="9">
    <source>
        <dbReference type="EMBL" id="MEJ8572924.1"/>
    </source>
</evidence>
<dbReference type="SUPFAM" id="SSF51695">
    <property type="entry name" value="PLC-like phosphodiesterases"/>
    <property type="match status" value="1"/>
</dbReference>
<dbReference type="Gene3D" id="3.20.20.190">
    <property type="entry name" value="Phosphatidylinositol (PI) phosphodiesterase"/>
    <property type="match status" value="1"/>
</dbReference>
<dbReference type="GO" id="GO:0006629">
    <property type="term" value="P:lipid metabolic process"/>
    <property type="evidence" value="ECO:0007669"/>
    <property type="project" value="InterPro"/>
</dbReference>
<evidence type="ECO:0000256" key="7">
    <source>
        <dbReference type="SAM" id="SignalP"/>
    </source>
</evidence>
<dbReference type="Pfam" id="PF03009">
    <property type="entry name" value="GDPD"/>
    <property type="match status" value="1"/>
</dbReference>
<gene>
    <name evidence="9" type="ORF">V3328_15645</name>
</gene>
<dbReference type="EC" id="3.1.4.46" evidence="2"/>
<dbReference type="PANTHER" id="PTHR43620">
    <property type="entry name" value="GLYCEROPHOSPHORYL DIESTER PHOSPHODIESTERASE"/>
    <property type="match status" value="1"/>
</dbReference>
<dbReference type="Proteomes" id="UP001378188">
    <property type="component" value="Unassembled WGS sequence"/>
</dbReference>
<name>A0AAW9RGV8_9HYPH</name>
<dbReference type="GO" id="GO:0006071">
    <property type="term" value="P:glycerol metabolic process"/>
    <property type="evidence" value="ECO:0007669"/>
    <property type="project" value="UniProtKB-KW"/>
</dbReference>
<comment type="similarity">
    <text evidence="1">Belongs to the glycerophosphoryl diester phosphodiesterase family.</text>
</comment>
<dbReference type="InterPro" id="IPR030395">
    <property type="entry name" value="GP_PDE_dom"/>
</dbReference>
<keyword evidence="5" id="KW-0378">Hydrolase</keyword>
<evidence type="ECO:0000313" key="10">
    <source>
        <dbReference type="Proteomes" id="UP001378188"/>
    </source>
</evidence>
<keyword evidence="4" id="KW-0319">Glycerol metabolism</keyword>
<evidence type="ECO:0000256" key="5">
    <source>
        <dbReference type="ARBA" id="ARBA00022801"/>
    </source>
</evidence>